<evidence type="ECO:0000313" key="6">
    <source>
        <dbReference type="Proteomes" id="UP001227230"/>
    </source>
</evidence>
<dbReference type="Proteomes" id="UP001227230">
    <property type="component" value="Chromosome 16"/>
</dbReference>
<organism evidence="5 6">
    <name type="scientific">Vitis vinifera</name>
    <name type="common">Grape</name>
    <dbReference type="NCBI Taxonomy" id="29760"/>
    <lineage>
        <taxon>Eukaryota</taxon>
        <taxon>Viridiplantae</taxon>
        <taxon>Streptophyta</taxon>
        <taxon>Embryophyta</taxon>
        <taxon>Tracheophyta</taxon>
        <taxon>Spermatophyta</taxon>
        <taxon>Magnoliopsida</taxon>
        <taxon>eudicotyledons</taxon>
        <taxon>Gunneridae</taxon>
        <taxon>Pentapetalae</taxon>
        <taxon>rosids</taxon>
        <taxon>Vitales</taxon>
        <taxon>Vitaceae</taxon>
        <taxon>Viteae</taxon>
        <taxon>Vitis</taxon>
    </lineage>
</organism>
<keyword evidence="2 3" id="KW-0732">Signal</keyword>
<dbReference type="Pfam" id="PF13947">
    <property type="entry name" value="GUB_WAK_bind"/>
    <property type="match status" value="1"/>
</dbReference>
<name>A0ABY9DIU4_VITVI</name>
<keyword evidence="6" id="KW-1185">Reference proteome</keyword>
<comment type="subcellular location">
    <subcellularLocation>
        <location evidence="1">Membrane</location>
        <topology evidence="1">Single-pass membrane protein</topology>
    </subcellularLocation>
</comment>
<dbReference type="PANTHER" id="PTHR33138:SF30">
    <property type="entry name" value="LEAF RUST 10 DISEASE-RESISTANCE LOCUS RECEPTOR-LIKE PROTEIN KINASE-LIKE 2.7"/>
    <property type="match status" value="1"/>
</dbReference>
<dbReference type="EMBL" id="CP126663">
    <property type="protein sequence ID" value="WKA06962.1"/>
    <property type="molecule type" value="Genomic_DNA"/>
</dbReference>
<reference evidence="5 6" key="1">
    <citation type="journal article" date="2023" name="Hortic Res">
        <title>The complete reference genome for grapevine (Vitis vinifera L.) genetics and breeding.</title>
        <authorList>
            <person name="Shi X."/>
            <person name="Cao S."/>
            <person name="Wang X."/>
            <person name="Huang S."/>
            <person name="Wang Y."/>
            <person name="Liu Z."/>
            <person name="Liu W."/>
            <person name="Leng X."/>
            <person name="Peng Y."/>
            <person name="Wang N."/>
            <person name="Wang Y."/>
            <person name="Ma Z."/>
            <person name="Xu X."/>
            <person name="Zhang F."/>
            <person name="Xue H."/>
            <person name="Zhong H."/>
            <person name="Wang Y."/>
            <person name="Zhang K."/>
            <person name="Velt A."/>
            <person name="Avia K."/>
            <person name="Holtgrawe D."/>
            <person name="Grimplet J."/>
            <person name="Matus J.T."/>
            <person name="Ware D."/>
            <person name="Wu X."/>
            <person name="Wang H."/>
            <person name="Liu C."/>
            <person name="Fang Y."/>
            <person name="Rustenholz C."/>
            <person name="Cheng Z."/>
            <person name="Xiao H."/>
            <person name="Zhou Y."/>
        </authorList>
    </citation>
    <scope>NUCLEOTIDE SEQUENCE [LARGE SCALE GENOMIC DNA]</scope>
    <source>
        <strain evidence="6">cv. Pinot noir / PN40024</strain>
        <tissue evidence="5">Leaf</tissue>
    </source>
</reference>
<feature type="domain" description="Wall-associated receptor kinase galacturonan-binding" evidence="4">
    <location>
        <begin position="25"/>
        <end position="87"/>
    </location>
</feature>
<gene>
    <name evidence="5" type="ORF">VitviT2T_024836</name>
</gene>
<feature type="chain" id="PRO_5045151540" description="Wall-associated receptor kinase galacturonan-binding domain-containing protein" evidence="3">
    <location>
        <begin position="25"/>
        <end position="254"/>
    </location>
</feature>
<feature type="signal peptide" evidence="3">
    <location>
        <begin position="1"/>
        <end position="24"/>
    </location>
</feature>
<evidence type="ECO:0000259" key="4">
    <source>
        <dbReference type="Pfam" id="PF13947"/>
    </source>
</evidence>
<sequence>MSMKLLFNNFTALVLLLLSATSEACHSSCGKLGNITYPFRLKGDQHSCGKVNYELDCENNHTILHLYSGKYHVEEINYDTFTMRVVDVGLQKDNCSSLPLQSLMHGNFSHGDPYELSAFNSAVNFLECAAPVKSAPYLDTALCSKNSSSNLSLSLSQTHSYVVVGDIRASDVEDSCSIGMVVWVSNSHLKINNSSFSGIHNGLLYGTELLWPRICYLDYVLWKVQLPCALLDPFYFSAKYGGPYFGKILDFPLF</sequence>
<evidence type="ECO:0000256" key="3">
    <source>
        <dbReference type="SAM" id="SignalP"/>
    </source>
</evidence>
<proteinExistence type="predicted"/>
<dbReference type="PANTHER" id="PTHR33138">
    <property type="entry name" value="OS01G0690200 PROTEIN"/>
    <property type="match status" value="1"/>
</dbReference>
<accession>A0ABY9DIU4</accession>
<dbReference type="InterPro" id="IPR025287">
    <property type="entry name" value="WAK_GUB"/>
</dbReference>
<evidence type="ECO:0000256" key="1">
    <source>
        <dbReference type="ARBA" id="ARBA00004167"/>
    </source>
</evidence>
<evidence type="ECO:0000256" key="2">
    <source>
        <dbReference type="ARBA" id="ARBA00022729"/>
    </source>
</evidence>
<evidence type="ECO:0000313" key="5">
    <source>
        <dbReference type="EMBL" id="WKA06962.1"/>
    </source>
</evidence>
<protein>
    <recommendedName>
        <fullName evidence="4">Wall-associated receptor kinase galacturonan-binding domain-containing protein</fullName>
    </recommendedName>
</protein>